<evidence type="ECO:0000313" key="2">
    <source>
        <dbReference type="Proteomes" id="UP000534677"/>
    </source>
</evidence>
<reference evidence="1 2" key="1">
    <citation type="submission" date="2020-04" db="EMBL/GenBank/DDBJ databases">
        <title>Pseudomonas crami sp. nov., a novel proteolytic bacterial species isolated from cream.</title>
        <authorList>
            <person name="Hofmann K."/>
            <person name="Woller A."/>
            <person name="Huptas C."/>
            <person name="Wenning M."/>
            <person name="Scherer S."/>
            <person name="Doll E.V."/>
        </authorList>
    </citation>
    <scope>NUCLEOTIDE SEQUENCE [LARGE SCALE GENOMIC DNA]</scope>
    <source>
        <strain evidence="1 2">WS 5096</strain>
    </source>
</reference>
<protein>
    <submittedName>
        <fullName evidence="1">TM2 domain-containing protein</fullName>
    </submittedName>
</protein>
<dbReference type="PROSITE" id="PS51257">
    <property type="entry name" value="PROKAR_LIPOPROTEIN"/>
    <property type="match status" value="1"/>
</dbReference>
<organism evidence="1 2">
    <name type="scientific">Pseudomonas cremoris</name>
    <dbReference type="NCBI Taxonomy" id="2724178"/>
    <lineage>
        <taxon>Bacteria</taxon>
        <taxon>Pseudomonadati</taxon>
        <taxon>Pseudomonadota</taxon>
        <taxon>Gammaproteobacteria</taxon>
        <taxon>Pseudomonadales</taxon>
        <taxon>Pseudomonadaceae</taxon>
        <taxon>Pseudomonas</taxon>
    </lineage>
</organism>
<gene>
    <name evidence="1" type="ORF">HF209_30565</name>
</gene>
<proteinExistence type="predicted"/>
<dbReference type="EMBL" id="JAAXCZ010000026">
    <property type="protein sequence ID" value="MBC2385301.1"/>
    <property type="molecule type" value="Genomic_DNA"/>
</dbReference>
<dbReference type="RefSeq" id="WP_185710752.1">
    <property type="nucleotide sequence ID" value="NZ_JAAXCZ010000026.1"/>
</dbReference>
<keyword evidence="2" id="KW-1185">Reference proteome</keyword>
<accession>A0ABR6THU1</accession>
<name>A0ABR6THU1_9PSED</name>
<comment type="caution">
    <text evidence="1">The sequence shown here is derived from an EMBL/GenBank/DDBJ whole genome shotgun (WGS) entry which is preliminary data.</text>
</comment>
<dbReference type="Proteomes" id="UP000534677">
    <property type="component" value="Unassembled WGS sequence"/>
</dbReference>
<evidence type="ECO:0000313" key="1">
    <source>
        <dbReference type="EMBL" id="MBC2385301.1"/>
    </source>
</evidence>
<sequence length="146" mass="16248">MNRIAAVAVSMVLASATLLQGCTTRLAEGQERELSIYEQKGLLVQEKSVAAAGLLGVLPGAGYFYTGHYVLGITTLPLYPFLGPLWMPFDAAASAKSRNYYATKMEVDRSKAQALRELDHKLEDKQITYEQHIREQRTIEAKYSAY</sequence>